<dbReference type="Proteomes" id="UP001197974">
    <property type="component" value="Chromosome"/>
</dbReference>
<name>A0ABY9JWI4_9BACI</name>
<evidence type="ECO:0000259" key="1">
    <source>
        <dbReference type="SMART" id="SM00914"/>
    </source>
</evidence>
<dbReference type="Gene3D" id="4.10.810.10">
    <property type="entry name" value="Virus Scaffolding Protein, Chain A"/>
    <property type="match status" value="1"/>
</dbReference>
<accession>A0ABY9JWI4</accession>
<evidence type="ECO:0000313" key="2">
    <source>
        <dbReference type="EMBL" id="WLR42868.1"/>
    </source>
</evidence>
<evidence type="ECO:0000313" key="3">
    <source>
        <dbReference type="Proteomes" id="UP001197974"/>
    </source>
</evidence>
<dbReference type="RefSeq" id="WP_226539304.1">
    <property type="nucleotide sequence ID" value="NZ_CP129013.1"/>
</dbReference>
<proteinExistence type="predicted"/>
<protein>
    <submittedName>
        <fullName evidence="2">IDEAL domain-containing protein</fullName>
    </submittedName>
</protein>
<dbReference type="InterPro" id="IPR014957">
    <property type="entry name" value="IDEAL_dom"/>
</dbReference>
<keyword evidence="3" id="KW-1185">Reference proteome</keyword>
<dbReference type="InterPro" id="IPR027393">
    <property type="entry name" value="Virus_scaffolding_prot_C"/>
</dbReference>
<dbReference type="Pfam" id="PF08858">
    <property type="entry name" value="IDEAL"/>
    <property type="match status" value="1"/>
</dbReference>
<dbReference type="EMBL" id="CP129013">
    <property type="protein sequence ID" value="WLR42868.1"/>
    <property type="molecule type" value="Genomic_DNA"/>
</dbReference>
<sequence>MKEKKSYTELMKTYQSKENGAIDKVLDMYIEMLWDEALYKHHKLALEKKIDCALDSRDHQEFLVLSKQYKELTAYNF</sequence>
<reference evidence="2 3" key="1">
    <citation type="submission" date="2023-06" db="EMBL/GenBank/DDBJ databases">
        <title>Five Gram-positive bacteria isolated from mangrove sediments in Shenzhen, Guangdong, China.</title>
        <authorList>
            <person name="Yu S."/>
            <person name="Zheng W."/>
            <person name="Huang Y."/>
        </authorList>
    </citation>
    <scope>NUCLEOTIDE SEQUENCE [LARGE SCALE GENOMIC DNA]</scope>
    <source>
        <strain evidence="2 3">SaN35-3</strain>
    </source>
</reference>
<organism evidence="2 3">
    <name type="scientific">Bacillus carboniphilus</name>
    <dbReference type="NCBI Taxonomy" id="86663"/>
    <lineage>
        <taxon>Bacteria</taxon>
        <taxon>Bacillati</taxon>
        <taxon>Bacillota</taxon>
        <taxon>Bacilli</taxon>
        <taxon>Bacillales</taxon>
        <taxon>Bacillaceae</taxon>
        <taxon>Bacillus</taxon>
    </lineage>
</organism>
<gene>
    <name evidence="2" type="ORF">LC087_01110</name>
</gene>
<dbReference type="SMART" id="SM00914">
    <property type="entry name" value="IDEAL"/>
    <property type="match status" value="1"/>
</dbReference>
<feature type="domain" description="IDEAL" evidence="1">
    <location>
        <begin position="32"/>
        <end position="69"/>
    </location>
</feature>